<dbReference type="GO" id="GO:0032784">
    <property type="term" value="P:regulation of DNA-templated transcription elongation"/>
    <property type="evidence" value="ECO:0007669"/>
    <property type="project" value="InterPro"/>
</dbReference>
<feature type="compositionally biased region" description="Acidic residues" evidence="2">
    <location>
        <begin position="51"/>
        <end position="63"/>
    </location>
</feature>
<evidence type="ECO:0000313" key="5">
    <source>
        <dbReference type="Proteomes" id="UP000489600"/>
    </source>
</evidence>
<dbReference type="PANTHER" id="PTHR47350">
    <property type="entry name" value="PROTEIN IWS1 HOMOLOG 1"/>
    <property type="match status" value="1"/>
</dbReference>
<dbReference type="Pfam" id="PF08711">
    <property type="entry name" value="Med26"/>
    <property type="match status" value="1"/>
</dbReference>
<dbReference type="PANTHER" id="PTHR47350:SF5">
    <property type="entry name" value="PROTEIN IWS1 HOMOLOG 2"/>
    <property type="match status" value="1"/>
</dbReference>
<accession>A0A565CFK2</accession>
<sequence length="424" mass="48779">MSQEENMVYDGEVTQSLNLSSDLAQVVEDNDESKLPRRRLNKNWISVPNLVDEDEEQVLDDGIVEQPTANLNDKVEKKRQRKRDESGLEKSKKKQKSDNSTEIKEMWDSITNDSKDDDGDKVKENRPKKYEEIDKLFRMGRKKSKKEKDESEIAMQVEKVMATLEIAVEDDVELNKKGKPAITKLMKLPLLNESLSKKQLQATFLDHGVLNLLKNWLEPLPDGSLPNINIRAAVLTILNDLRIDLDQNCRREQLSKSGLGTVLMFLSKSDEETTPNKRLANELVNKWSRIIYNKSTSYENMYTEEEQEENQQILLKRQNKTAPKVSETKARDFDIDVDFARKRQSKLAASKEVGRASVPQAMSMDFTIRPQKEKIDKKLEALVKFQMDTSSIHGNIIDKLKKNKALRRQSLQVMKVSATRAHYG</sequence>
<feature type="region of interest" description="Disordered" evidence="2">
    <location>
        <begin position="1"/>
        <end position="126"/>
    </location>
</feature>
<dbReference type="InterPro" id="IPR017923">
    <property type="entry name" value="TFIIS_N"/>
</dbReference>
<dbReference type="OrthoDB" id="21124at2759"/>
<feature type="domain" description="TFIIS N-terminal" evidence="3">
    <location>
        <begin position="211"/>
        <end position="294"/>
    </location>
</feature>
<dbReference type="InterPro" id="IPR044204">
    <property type="entry name" value="IWS1/2"/>
</dbReference>
<name>A0A565CFK2_9BRAS</name>
<evidence type="ECO:0000259" key="3">
    <source>
        <dbReference type="PROSITE" id="PS51319"/>
    </source>
</evidence>
<evidence type="ECO:0000256" key="1">
    <source>
        <dbReference type="PROSITE-ProRule" id="PRU00649"/>
    </source>
</evidence>
<feature type="compositionally biased region" description="Basic and acidic residues" evidence="2">
    <location>
        <begin position="82"/>
        <end position="107"/>
    </location>
</feature>
<dbReference type="InterPro" id="IPR035441">
    <property type="entry name" value="TFIIS/LEDGF_dom_sf"/>
</dbReference>
<dbReference type="Proteomes" id="UP000489600">
    <property type="component" value="Unassembled WGS sequence"/>
</dbReference>
<evidence type="ECO:0000313" key="4">
    <source>
        <dbReference type="EMBL" id="VVB12498.1"/>
    </source>
</evidence>
<keyword evidence="1" id="KW-0539">Nucleus</keyword>
<dbReference type="GO" id="GO:0009742">
    <property type="term" value="P:brassinosteroid mediated signaling pathway"/>
    <property type="evidence" value="ECO:0007669"/>
    <property type="project" value="InterPro"/>
</dbReference>
<gene>
    <name evidence="4" type="ORF">ANE_LOCUS22942</name>
</gene>
<proteinExistence type="predicted"/>
<comment type="caution">
    <text evidence="4">The sequence shown here is derived from an EMBL/GenBank/DDBJ whole genome shotgun (WGS) entry which is preliminary data.</text>
</comment>
<comment type="subcellular location">
    <subcellularLocation>
        <location evidence="1">Nucleus</location>
    </subcellularLocation>
</comment>
<organism evidence="4 5">
    <name type="scientific">Arabis nemorensis</name>
    <dbReference type="NCBI Taxonomy" id="586526"/>
    <lineage>
        <taxon>Eukaryota</taxon>
        <taxon>Viridiplantae</taxon>
        <taxon>Streptophyta</taxon>
        <taxon>Embryophyta</taxon>
        <taxon>Tracheophyta</taxon>
        <taxon>Spermatophyta</taxon>
        <taxon>Magnoliopsida</taxon>
        <taxon>eudicotyledons</taxon>
        <taxon>Gunneridae</taxon>
        <taxon>Pentapetalae</taxon>
        <taxon>rosids</taxon>
        <taxon>malvids</taxon>
        <taxon>Brassicales</taxon>
        <taxon>Brassicaceae</taxon>
        <taxon>Arabideae</taxon>
        <taxon>Arabis</taxon>
    </lineage>
</organism>
<dbReference type="GO" id="GO:0005634">
    <property type="term" value="C:nucleus"/>
    <property type="evidence" value="ECO:0007669"/>
    <property type="project" value="UniProtKB-SubCell"/>
</dbReference>
<protein>
    <recommendedName>
        <fullName evidence="3">TFIIS N-terminal domain-containing protein</fullName>
    </recommendedName>
</protein>
<dbReference type="AlphaFoldDB" id="A0A565CFK2"/>
<feature type="compositionally biased region" description="Polar residues" evidence="2">
    <location>
        <begin position="13"/>
        <end position="23"/>
    </location>
</feature>
<keyword evidence="5" id="KW-1185">Reference proteome</keyword>
<evidence type="ECO:0000256" key="2">
    <source>
        <dbReference type="SAM" id="MobiDB-lite"/>
    </source>
</evidence>
<dbReference type="Gene3D" id="1.20.930.10">
    <property type="entry name" value="Conserved domain common to transcription factors TFIIS, elongin A, CRSP70"/>
    <property type="match status" value="1"/>
</dbReference>
<dbReference type="EMBL" id="CABITT030000007">
    <property type="protein sequence ID" value="VVB12498.1"/>
    <property type="molecule type" value="Genomic_DNA"/>
</dbReference>
<reference evidence="4" key="1">
    <citation type="submission" date="2019-07" db="EMBL/GenBank/DDBJ databases">
        <authorList>
            <person name="Dittberner H."/>
        </authorList>
    </citation>
    <scope>NUCLEOTIDE SEQUENCE [LARGE SCALE GENOMIC DNA]</scope>
</reference>
<dbReference type="PROSITE" id="PS51319">
    <property type="entry name" value="TFIIS_N"/>
    <property type="match status" value="1"/>
</dbReference>